<sequence>MARNIGLANVPTPSDQCEDPNCPFHGKLPVRGQVLDGVVISSKMDRTVVVERTHEKKIFKYERYEKRSSRIHAHNPPCLNAKEGDAVKIAECRPISKTKSFVVVSVT</sequence>
<dbReference type="Pfam" id="PF00366">
    <property type="entry name" value="Ribosomal_S17"/>
    <property type="match status" value="1"/>
</dbReference>
<protein>
    <recommendedName>
        <fullName evidence="7">Small ribosomal subunit protein uS17</fullName>
    </recommendedName>
</protein>
<keyword evidence="6 7" id="KW-0687">Ribonucleoprotein</keyword>
<evidence type="ECO:0000256" key="8">
    <source>
        <dbReference type="RuleBase" id="RU003872"/>
    </source>
</evidence>
<dbReference type="EMBL" id="MT776526">
    <property type="protein sequence ID" value="QNT35579.1"/>
    <property type="molecule type" value="Genomic_DNA"/>
</dbReference>
<dbReference type="SUPFAM" id="SSF50249">
    <property type="entry name" value="Nucleic acid-binding proteins"/>
    <property type="match status" value="1"/>
</dbReference>
<evidence type="ECO:0000256" key="4">
    <source>
        <dbReference type="ARBA" id="ARBA00022884"/>
    </source>
</evidence>
<evidence type="ECO:0000256" key="2">
    <source>
        <dbReference type="ARBA" id="ARBA00011458"/>
    </source>
</evidence>
<dbReference type="InterPro" id="IPR012340">
    <property type="entry name" value="NA-bd_OB-fold"/>
</dbReference>
<proteinExistence type="inferred from homology"/>
<name>A0A7H1KNR5_9EURY</name>
<dbReference type="CDD" id="cd00364">
    <property type="entry name" value="Ribosomal_uS17"/>
    <property type="match status" value="1"/>
</dbReference>
<evidence type="ECO:0000256" key="3">
    <source>
        <dbReference type="ARBA" id="ARBA00022730"/>
    </source>
</evidence>
<dbReference type="InterPro" id="IPR019979">
    <property type="entry name" value="Ribosomal_uS17_CS"/>
</dbReference>
<comment type="function">
    <text evidence="7">One of the primary rRNA binding proteins, it binds specifically to the 5'-end of 16S ribosomal RNA.</text>
</comment>
<dbReference type="InterPro" id="IPR000266">
    <property type="entry name" value="Ribosomal_uS17"/>
</dbReference>
<gene>
    <name evidence="7" type="primary">rps17</name>
    <name evidence="9" type="ORF">HCAOCCDF_00027</name>
</gene>
<evidence type="ECO:0000256" key="7">
    <source>
        <dbReference type="HAMAP-Rule" id="MF_01345"/>
    </source>
</evidence>
<reference evidence="9" key="1">
    <citation type="submission" date="2020-07" db="EMBL/GenBank/DDBJ databases">
        <title>Unique genomic features of the anaerobic methanotrophic archaea.</title>
        <authorList>
            <person name="Chadwick G.L."/>
            <person name="Skennerton C.T."/>
            <person name="Laso-Perez R."/>
            <person name="Leu A.O."/>
            <person name="Speth D.R."/>
            <person name="Yu H."/>
            <person name="Morgan-Lang C."/>
            <person name="Hatzenpichler R."/>
            <person name="Goudeau D."/>
            <person name="Malmstrom R."/>
            <person name="Brazelton W.J."/>
            <person name="Woyke T."/>
            <person name="Hallam S.J."/>
            <person name="Tyson G.W."/>
            <person name="Wegener G."/>
            <person name="Boetius A."/>
            <person name="Orphan V."/>
        </authorList>
    </citation>
    <scope>NUCLEOTIDE SEQUENCE</scope>
</reference>
<organism evidence="9">
    <name type="scientific">uncultured Methanosarcinales archaeon</name>
    <dbReference type="NCBI Taxonomy" id="183757"/>
    <lineage>
        <taxon>Archaea</taxon>
        <taxon>Methanobacteriati</taxon>
        <taxon>Methanobacteriota</taxon>
        <taxon>Stenosarchaea group</taxon>
        <taxon>Methanomicrobia</taxon>
        <taxon>Methanosarcinales</taxon>
        <taxon>environmental samples</taxon>
    </lineage>
</organism>
<keyword evidence="4 7" id="KW-0694">RNA-binding</keyword>
<evidence type="ECO:0000313" key="9">
    <source>
        <dbReference type="EMBL" id="QNT35579.1"/>
    </source>
</evidence>
<comment type="subunit">
    <text evidence="2 7">Part of the 30S ribosomal subunit.</text>
</comment>
<dbReference type="AlphaFoldDB" id="A0A7H1KNR5"/>
<dbReference type="InterPro" id="IPR019978">
    <property type="entry name" value="Ribosomal_uS17_archaeal"/>
</dbReference>
<keyword evidence="5 7" id="KW-0689">Ribosomal protein</keyword>
<dbReference type="Gene3D" id="2.40.50.1000">
    <property type="match status" value="1"/>
</dbReference>
<dbReference type="PRINTS" id="PR00973">
    <property type="entry name" value="RIBOSOMALS17"/>
</dbReference>
<dbReference type="PANTHER" id="PTHR10744">
    <property type="entry name" value="40S RIBOSOMAL PROTEIN S11 FAMILY MEMBER"/>
    <property type="match status" value="1"/>
</dbReference>
<dbReference type="NCBIfam" id="NF006345">
    <property type="entry name" value="PRK08572.1"/>
    <property type="match status" value="1"/>
</dbReference>
<dbReference type="PROSITE" id="PS00056">
    <property type="entry name" value="RIBOSOMAL_S17"/>
    <property type="match status" value="1"/>
</dbReference>
<dbReference type="PANTHER" id="PTHR10744:SF9">
    <property type="entry name" value="40S RIBOSOMAL PROTEIN S11-RELATED"/>
    <property type="match status" value="1"/>
</dbReference>
<evidence type="ECO:0000256" key="5">
    <source>
        <dbReference type="ARBA" id="ARBA00022980"/>
    </source>
</evidence>
<comment type="similarity">
    <text evidence="1 7 8">Belongs to the universal ribosomal protein uS17 family.</text>
</comment>
<dbReference type="GO" id="GO:0019843">
    <property type="term" value="F:rRNA binding"/>
    <property type="evidence" value="ECO:0007669"/>
    <property type="project" value="UniProtKB-UniRule"/>
</dbReference>
<evidence type="ECO:0000256" key="1">
    <source>
        <dbReference type="ARBA" id="ARBA00010254"/>
    </source>
</evidence>
<evidence type="ECO:0000256" key="6">
    <source>
        <dbReference type="ARBA" id="ARBA00023274"/>
    </source>
</evidence>
<dbReference type="GO" id="GO:0022627">
    <property type="term" value="C:cytosolic small ribosomal subunit"/>
    <property type="evidence" value="ECO:0007669"/>
    <property type="project" value="UniProtKB-UniRule"/>
</dbReference>
<keyword evidence="3 7" id="KW-0699">rRNA-binding</keyword>
<dbReference type="HAMAP" id="MF_01345_A">
    <property type="entry name" value="Ribosomal_uS17_A"/>
    <property type="match status" value="1"/>
</dbReference>
<dbReference type="FunFam" id="2.40.50.1000:FF:000005">
    <property type="entry name" value="30S ribosomal protein S17"/>
    <property type="match status" value="1"/>
</dbReference>
<dbReference type="InterPro" id="IPR028333">
    <property type="entry name" value="Ribosomal_uS17_arc/euk"/>
</dbReference>
<dbReference type="GO" id="GO:0003735">
    <property type="term" value="F:structural constituent of ribosome"/>
    <property type="evidence" value="ECO:0007669"/>
    <property type="project" value="UniProtKB-UniRule"/>
</dbReference>
<dbReference type="NCBIfam" id="TIGR03630">
    <property type="entry name" value="uS17_arch"/>
    <property type="match status" value="1"/>
</dbReference>
<accession>A0A7H1KNR5</accession>
<dbReference type="GO" id="GO:0006412">
    <property type="term" value="P:translation"/>
    <property type="evidence" value="ECO:0007669"/>
    <property type="project" value="UniProtKB-UniRule"/>
</dbReference>